<sequence>MSSITYLAVLSLLAATASAASAAVAPTPHGAPRGPATATEFLAAINAARADARLLAFVLLGANYVLLRFSFGLGLNGLALLPTDPRGPKVSDLARASHGRWPNPAKSLANGDIPAREGGRQQWTTVVAALQVMVAYMGGSARCREGRRRFLLGSIQWEWAAMARRARAELQCRGRKSRVEEGFRVARTSTTGELQEQEGNGRKKTLTRRTHV</sequence>
<dbReference type="Proteomes" id="UP000636709">
    <property type="component" value="Unassembled WGS sequence"/>
</dbReference>
<feature type="region of interest" description="Disordered" evidence="1">
    <location>
        <begin position="183"/>
        <end position="212"/>
    </location>
</feature>
<feature type="signal peptide" evidence="2">
    <location>
        <begin position="1"/>
        <end position="19"/>
    </location>
</feature>
<keyword evidence="4" id="KW-1185">Reference proteome</keyword>
<organism evidence="3 4">
    <name type="scientific">Digitaria exilis</name>
    <dbReference type="NCBI Taxonomy" id="1010633"/>
    <lineage>
        <taxon>Eukaryota</taxon>
        <taxon>Viridiplantae</taxon>
        <taxon>Streptophyta</taxon>
        <taxon>Embryophyta</taxon>
        <taxon>Tracheophyta</taxon>
        <taxon>Spermatophyta</taxon>
        <taxon>Magnoliopsida</taxon>
        <taxon>Liliopsida</taxon>
        <taxon>Poales</taxon>
        <taxon>Poaceae</taxon>
        <taxon>PACMAD clade</taxon>
        <taxon>Panicoideae</taxon>
        <taxon>Panicodae</taxon>
        <taxon>Paniceae</taxon>
        <taxon>Anthephorinae</taxon>
        <taxon>Digitaria</taxon>
    </lineage>
</organism>
<keyword evidence="2" id="KW-0732">Signal</keyword>
<evidence type="ECO:0000313" key="3">
    <source>
        <dbReference type="EMBL" id="KAF8718968.1"/>
    </source>
</evidence>
<evidence type="ECO:0000313" key="4">
    <source>
        <dbReference type="Proteomes" id="UP000636709"/>
    </source>
</evidence>
<accession>A0A835C0S3</accession>
<feature type="compositionally biased region" description="Polar residues" evidence="1">
    <location>
        <begin position="187"/>
        <end position="198"/>
    </location>
</feature>
<evidence type="ECO:0000256" key="2">
    <source>
        <dbReference type="SAM" id="SignalP"/>
    </source>
</evidence>
<feature type="chain" id="PRO_5032971341" evidence="2">
    <location>
        <begin position="20"/>
        <end position="212"/>
    </location>
</feature>
<dbReference type="EMBL" id="JACEFO010001703">
    <property type="protein sequence ID" value="KAF8718968.1"/>
    <property type="molecule type" value="Genomic_DNA"/>
</dbReference>
<evidence type="ECO:0000256" key="1">
    <source>
        <dbReference type="SAM" id="MobiDB-lite"/>
    </source>
</evidence>
<reference evidence="3" key="1">
    <citation type="submission" date="2020-07" db="EMBL/GenBank/DDBJ databases">
        <title>Genome sequence and genetic diversity analysis of an under-domesticated orphan crop, white fonio (Digitaria exilis).</title>
        <authorList>
            <person name="Bennetzen J.L."/>
            <person name="Chen S."/>
            <person name="Ma X."/>
            <person name="Wang X."/>
            <person name="Yssel A.E.J."/>
            <person name="Chaluvadi S.R."/>
            <person name="Johnson M."/>
            <person name="Gangashetty P."/>
            <person name="Hamidou F."/>
            <person name="Sanogo M.D."/>
            <person name="Zwaenepoel A."/>
            <person name="Wallace J."/>
            <person name="Van De Peer Y."/>
            <person name="Van Deynze A."/>
        </authorList>
    </citation>
    <scope>NUCLEOTIDE SEQUENCE</scope>
    <source>
        <tissue evidence="3">Leaves</tissue>
    </source>
</reference>
<protein>
    <submittedName>
        <fullName evidence="3">Uncharacterized protein</fullName>
    </submittedName>
</protein>
<feature type="compositionally biased region" description="Basic residues" evidence="1">
    <location>
        <begin position="202"/>
        <end position="212"/>
    </location>
</feature>
<proteinExistence type="predicted"/>
<name>A0A835C0S3_9POAL</name>
<dbReference type="AlphaFoldDB" id="A0A835C0S3"/>
<comment type="caution">
    <text evidence="3">The sequence shown here is derived from an EMBL/GenBank/DDBJ whole genome shotgun (WGS) entry which is preliminary data.</text>
</comment>
<gene>
    <name evidence="3" type="ORF">HU200_024937</name>
</gene>